<keyword evidence="2" id="KW-1185">Reference proteome</keyword>
<dbReference type="OrthoDB" id="490823at2"/>
<evidence type="ECO:0000313" key="2">
    <source>
        <dbReference type="Proteomes" id="UP000276103"/>
    </source>
</evidence>
<organism evidence="1 2">
    <name type="scientific">Trichormus variabilis SAG 1403-4b</name>
    <dbReference type="NCBI Taxonomy" id="447716"/>
    <lineage>
        <taxon>Bacteria</taxon>
        <taxon>Bacillati</taxon>
        <taxon>Cyanobacteriota</taxon>
        <taxon>Cyanophyceae</taxon>
        <taxon>Nostocales</taxon>
        <taxon>Nostocaceae</taxon>
        <taxon>Trichormus</taxon>
    </lineage>
</organism>
<dbReference type="Gene3D" id="1.10.287.1490">
    <property type="match status" value="1"/>
</dbReference>
<evidence type="ECO:0000313" key="1">
    <source>
        <dbReference type="EMBL" id="RUS94814.1"/>
    </source>
</evidence>
<accession>A0A433ULW8</accession>
<comment type="caution">
    <text evidence="1">The sequence shown here is derived from an EMBL/GenBank/DDBJ whole genome shotgun (WGS) entry which is preliminary data.</text>
</comment>
<reference evidence="1 2" key="1">
    <citation type="journal article" date="2019" name="Genome Biol. Evol.">
        <title>Day and night: Metabolic profiles and evolutionary relationships of six axenic non-marine cyanobacteria.</title>
        <authorList>
            <person name="Will S.E."/>
            <person name="Henke P."/>
            <person name="Boedeker C."/>
            <person name="Huang S."/>
            <person name="Brinkmann H."/>
            <person name="Rohde M."/>
            <person name="Jarek M."/>
            <person name="Friedl T."/>
            <person name="Seufert S."/>
            <person name="Schumacher M."/>
            <person name="Overmann J."/>
            <person name="Neumann-Schaal M."/>
            <person name="Petersen J."/>
        </authorList>
    </citation>
    <scope>NUCLEOTIDE SEQUENCE [LARGE SCALE GENOMIC DNA]</scope>
    <source>
        <strain evidence="1 2">SAG 1403-4b</strain>
    </source>
</reference>
<protein>
    <submittedName>
        <fullName evidence="1">Uncharacterized protein</fullName>
    </submittedName>
</protein>
<sequence length="148" mass="16953">MTNPQPVDTNTRLTNIDSHLQQLDDEFETVKQLLISAASYAESANNRIDRLSERQDITQRQLDGLSVTVQVMGEKVQVMGEKVDNFIVKVDEQFDRLSHKIDDFVDTTKARNAVVNNVVLELRDSQQSTNAAIERLERILEQLLRQKD</sequence>
<dbReference type="EMBL" id="RSCM01000012">
    <property type="protein sequence ID" value="RUS94814.1"/>
    <property type="molecule type" value="Genomic_DNA"/>
</dbReference>
<proteinExistence type="predicted"/>
<dbReference type="SUPFAM" id="SSF57997">
    <property type="entry name" value="Tropomyosin"/>
    <property type="match status" value="1"/>
</dbReference>
<name>A0A433ULW8_ANAVA</name>
<dbReference type="AlphaFoldDB" id="A0A433ULW8"/>
<dbReference type="Proteomes" id="UP000276103">
    <property type="component" value="Unassembled WGS sequence"/>
</dbReference>
<gene>
    <name evidence="1" type="ORF">DSM107003_34910</name>
</gene>
<dbReference type="RefSeq" id="WP_127055362.1">
    <property type="nucleotide sequence ID" value="NZ_RSCM01000012.1"/>
</dbReference>